<organism evidence="2 3">
    <name type="scientific">Sphingomonas sinipercae</name>
    <dbReference type="NCBI Taxonomy" id="2714944"/>
    <lineage>
        <taxon>Bacteria</taxon>
        <taxon>Pseudomonadati</taxon>
        <taxon>Pseudomonadota</taxon>
        <taxon>Alphaproteobacteria</taxon>
        <taxon>Sphingomonadales</taxon>
        <taxon>Sphingomonadaceae</taxon>
        <taxon>Sphingomonas</taxon>
    </lineage>
</organism>
<proteinExistence type="predicted"/>
<dbReference type="InterPro" id="IPR011050">
    <property type="entry name" value="Pectin_lyase_fold/virulence"/>
</dbReference>
<dbReference type="InterPro" id="IPR012334">
    <property type="entry name" value="Pectin_lyas_fold"/>
</dbReference>
<dbReference type="Proteomes" id="UP000502502">
    <property type="component" value="Chromosome"/>
</dbReference>
<sequence length="454" mass="48394">MAIVATSAPAIAAGIVVTPEQFGARGDGRTNDSAAFARMASFVNRQGGGEVRLRKTTYLVGGHVPGGRAGYAFAPAAVMQFARCSRPLTIRGNGARLRCAPGLRFGTFSPAGRPTRHPMPYLKGGELASPYEAMILVERCTGPVEISDLELDGNLAALQVGGQYGDTGWQIPASGIKLSDNRGAERIARVYVHHHPLDGIMLDGDPARLGSGLIEDVRSEYNGRQGCSVVGGRGYVFVRCKFNHTGKAGIASAPGAGVDIEAEGGKTVRNLRFADCEFVNNKGVGMVADSGRSEGAVFERCRFIGTTSYAVWPRKPSFRFSNCAFVGSIVHAWGDADPQRAAQFHDCTFHDDPALSPTGVVYNPGGSSTIADLPGNPNVLFNRCRFELTDRAVLPYTTNVVTFADCTMSQTSPKQSYPRGRFVGRNVIDGNVGLYSARILGELVVNGQVQRRTG</sequence>
<name>A0A6G7ZPN5_9SPHN</name>
<evidence type="ECO:0000313" key="2">
    <source>
        <dbReference type="EMBL" id="QIL02866.1"/>
    </source>
</evidence>
<dbReference type="RefSeq" id="WP_166095141.1">
    <property type="nucleotide sequence ID" value="NZ_CP049871.1"/>
</dbReference>
<dbReference type="EMBL" id="CP049871">
    <property type="protein sequence ID" value="QIL02866.1"/>
    <property type="molecule type" value="Genomic_DNA"/>
</dbReference>
<dbReference type="InterPro" id="IPR039448">
    <property type="entry name" value="Beta_helix"/>
</dbReference>
<accession>A0A6G7ZPN5</accession>
<protein>
    <recommendedName>
        <fullName evidence="1">Right handed beta helix domain-containing protein</fullName>
    </recommendedName>
</protein>
<dbReference type="Pfam" id="PF13229">
    <property type="entry name" value="Beta_helix"/>
    <property type="match status" value="1"/>
</dbReference>
<keyword evidence="3" id="KW-1185">Reference proteome</keyword>
<gene>
    <name evidence="2" type="ORF">G7078_08765</name>
</gene>
<dbReference type="KEGG" id="ssin:G7078_08765"/>
<evidence type="ECO:0000259" key="1">
    <source>
        <dbReference type="Pfam" id="PF13229"/>
    </source>
</evidence>
<feature type="domain" description="Right handed beta helix" evidence="1">
    <location>
        <begin position="172"/>
        <end position="322"/>
    </location>
</feature>
<dbReference type="Gene3D" id="2.160.20.10">
    <property type="entry name" value="Single-stranded right-handed beta-helix, Pectin lyase-like"/>
    <property type="match status" value="1"/>
</dbReference>
<dbReference type="SUPFAM" id="SSF51126">
    <property type="entry name" value="Pectin lyase-like"/>
    <property type="match status" value="1"/>
</dbReference>
<evidence type="ECO:0000313" key="3">
    <source>
        <dbReference type="Proteomes" id="UP000502502"/>
    </source>
</evidence>
<reference evidence="2 3" key="1">
    <citation type="submission" date="2020-03" db="EMBL/GenBank/DDBJ databases">
        <title>Sphingomonas sp. nov., isolated from fish.</title>
        <authorList>
            <person name="Hyun D.-W."/>
            <person name="Bae J.-W."/>
        </authorList>
    </citation>
    <scope>NUCLEOTIDE SEQUENCE [LARGE SCALE GENOMIC DNA]</scope>
    <source>
        <strain evidence="2 3">HDW15C</strain>
    </source>
</reference>
<dbReference type="AlphaFoldDB" id="A0A6G7ZPN5"/>